<comment type="catalytic activity">
    <reaction evidence="5 6">
        <text>NAD(+) + ATP = ADP + NADP(+) + H(+)</text>
        <dbReference type="Rhea" id="RHEA:18629"/>
        <dbReference type="ChEBI" id="CHEBI:15378"/>
        <dbReference type="ChEBI" id="CHEBI:30616"/>
        <dbReference type="ChEBI" id="CHEBI:57540"/>
        <dbReference type="ChEBI" id="CHEBI:58349"/>
        <dbReference type="ChEBI" id="CHEBI:456216"/>
        <dbReference type="EC" id="2.7.1.23"/>
    </reaction>
</comment>
<feature type="compositionally biased region" description="Basic and acidic residues" evidence="7">
    <location>
        <begin position="287"/>
        <end position="306"/>
    </location>
</feature>
<keyword evidence="9" id="KW-1185">Reference proteome</keyword>
<dbReference type="InterPro" id="IPR002504">
    <property type="entry name" value="NADK"/>
</dbReference>
<dbReference type="GO" id="GO:0051287">
    <property type="term" value="F:NAD binding"/>
    <property type="evidence" value="ECO:0007669"/>
    <property type="project" value="UniProtKB-ARBA"/>
</dbReference>
<comment type="function">
    <text evidence="6">Involved in the regulation of the intracellular balance of NAD and NADP, and is a key enzyme in the biosynthesis of NADP. Catalyzes specifically the phosphorylation on 2'-hydroxyl of the adenosine moiety of NAD to yield NADP.</text>
</comment>
<proteinExistence type="inferred from homology"/>
<keyword evidence="1 6" id="KW-0808">Transferase</keyword>
<reference evidence="8 9" key="1">
    <citation type="submission" date="2019-10" db="EMBL/GenBank/DDBJ databases">
        <title>A novel species.</title>
        <authorList>
            <person name="Gao J."/>
        </authorList>
    </citation>
    <scope>NUCLEOTIDE SEQUENCE [LARGE SCALE GENOMIC DNA]</scope>
    <source>
        <strain evidence="8 9">QMT-28</strain>
    </source>
</reference>
<feature type="region of interest" description="Disordered" evidence="7">
    <location>
        <begin position="283"/>
        <end position="306"/>
    </location>
</feature>
<dbReference type="EC" id="2.7.1.23" evidence="6"/>
<evidence type="ECO:0000313" key="9">
    <source>
        <dbReference type="Proteomes" id="UP000326179"/>
    </source>
</evidence>
<dbReference type="GO" id="GO:0006741">
    <property type="term" value="P:NADP+ biosynthetic process"/>
    <property type="evidence" value="ECO:0007669"/>
    <property type="project" value="UniProtKB-UniRule"/>
</dbReference>
<evidence type="ECO:0000256" key="5">
    <source>
        <dbReference type="ARBA" id="ARBA00047925"/>
    </source>
</evidence>
<evidence type="ECO:0000256" key="4">
    <source>
        <dbReference type="ARBA" id="ARBA00023027"/>
    </source>
</evidence>
<protein>
    <recommendedName>
        <fullName evidence="6">NAD kinase</fullName>
        <ecNumber evidence="6">2.7.1.23</ecNumber>
    </recommendedName>
    <alternativeName>
        <fullName evidence="6">ATP-dependent NAD kinase</fullName>
    </alternativeName>
</protein>
<evidence type="ECO:0000256" key="7">
    <source>
        <dbReference type="SAM" id="MobiDB-lite"/>
    </source>
</evidence>
<dbReference type="GO" id="GO:0005737">
    <property type="term" value="C:cytoplasm"/>
    <property type="evidence" value="ECO:0007669"/>
    <property type="project" value="UniProtKB-SubCell"/>
</dbReference>
<evidence type="ECO:0000256" key="6">
    <source>
        <dbReference type="HAMAP-Rule" id="MF_00361"/>
    </source>
</evidence>
<feature type="binding site" evidence="6">
    <location>
        <begin position="140"/>
        <end position="141"/>
    </location>
    <ligand>
        <name>NAD(+)</name>
        <dbReference type="ChEBI" id="CHEBI:57540"/>
    </ligand>
</feature>
<comment type="cofactor">
    <cofactor evidence="6">
        <name>a divalent metal cation</name>
        <dbReference type="ChEBI" id="CHEBI:60240"/>
    </cofactor>
</comment>
<evidence type="ECO:0000256" key="1">
    <source>
        <dbReference type="ARBA" id="ARBA00022679"/>
    </source>
</evidence>
<dbReference type="PANTHER" id="PTHR20275">
    <property type="entry name" value="NAD KINASE"/>
    <property type="match status" value="1"/>
</dbReference>
<dbReference type="InterPro" id="IPR017437">
    <property type="entry name" value="ATP-NAD_kinase_PpnK-typ_C"/>
</dbReference>
<dbReference type="GO" id="GO:0003951">
    <property type="term" value="F:NAD+ kinase activity"/>
    <property type="evidence" value="ECO:0007669"/>
    <property type="project" value="UniProtKB-UniRule"/>
</dbReference>
<dbReference type="GO" id="GO:0005524">
    <property type="term" value="F:ATP binding"/>
    <property type="evidence" value="ECO:0007669"/>
    <property type="project" value="UniProtKB-KW"/>
</dbReference>
<feature type="binding site" evidence="6">
    <location>
        <position position="170"/>
    </location>
    <ligand>
        <name>NAD(+)</name>
        <dbReference type="ChEBI" id="CHEBI:57540"/>
    </ligand>
</feature>
<evidence type="ECO:0000256" key="2">
    <source>
        <dbReference type="ARBA" id="ARBA00022777"/>
    </source>
</evidence>
<dbReference type="InterPro" id="IPR017438">
    <property type="entry name" value="ATP-NAD_kinase_N"/>
</dbReference>
<dbReference type="Gene3D" id="3.40.50.10330">
    <property type="entry name" value="Probable inorganic polyphosphate/atp-NAD kinase, domain 1"/>
    <property type="match status" value="1"/>
</dbReference>
<dbReference type="GO" id="GO:0019674">
    <property type="term" value="P:NAD+ metabolic process"/>
    <property type="evidence" value="ECO:0007669"/>
    <property type="project" value="InterPro"/>
</dbReference>
<comment type="caution">
    <text evidence="6">Lacks conserved residue(s) required for the propagation of feature annotation.</text>
</comment>
<keyword evidence="6" id="KW-0547">Nucleotide-binding</keyword>
<gene>
    <name evidence="6" type="primary">nadK</name>
    <name evidence="8" type="ORF">GFH48_07715</name>
</gene>
<keyword evidence="6" id="KW-0067">ATP-binding</keyword>
<evidence type="ECO:0000256" key="3">
    <source>
        <dbReference type="ARBA" id="ARBA00022857"/>
    </source>
</evidence>
<comment type="similarity">
    <text evidence="6">Belongs to the NAD kinase family.</text>
</comment>
<accession>A0A5Q0L841</accession>
<keyword evidence="3 6" id="KW-0521">NADP</keyword>
<comment type="subcellular location">
    <subcellularLocation>
        <location evidence="6">Cytoplasm</location>
    </subcellularLocation>
</comment>
<dbReference type="AlphaFoldDB" id="A0A5Q0L841"/>
<keyword evidence="2 6" id="KW-0418">Kinase</keyword>
<dbReference type="GO" id="GO:0046872">
    <property type="term" value="F:metal ion binding"/>
    <property type="evidence" value="ECO:0007669"/>
    <property type="project" value="UniProtKB-UniRule"/>
</dbReference>
<keyword evidence="4 6" id="KW-0520">NAD</keyword>
<feature type="active site" description="Proton acceptor" evidence="6">
    <location>
        <position position="70"/>
    </location>
</feature>
<dbReference type="RefSeq" id="WP_153287528.1">
    <property type="nucleotide sequence ID" value="NZ_CP045643.1"/>
</dbReference>
<keyword evidence="6" id="KW-0963">Cytoplasm</keyword>
<evidence type="ECO:0000313" key="8">
    <source>
        <dbReference type="EMBL" id="QFZ73163.1"/>
    </source>
</evidence>
<dbReference type="SUPFAM" id="SSF111331">
    <property type="entry name" value="NAD kinase/diacylglycerol kinase-like"/>
    <property type="match status" value="1"/>
</dbReference>
<dbReference type="Proteomes" id="UP000326179">
    <property type="component" value="Chromosome"/>
</dbReference>
<feature type="binding site" evidence="6">
    <location>
        <position position="75"/>
    </location>
    <ligand>
        <name>NAD(+)</name>
        <dbReference type="ChEBI" id="CHEBI:57540"/>
    </ligand>
</feature>
<dbReference type="InterPro" id="IPR016064">
    <property type="entry name" value="NAD/diacylglycerol_kinase_sf"/>
</dbReference>
<dbReference type="Gene3D" id="2.60.200.30">
    <property type="entry name" value="Probable inorganic polyphosphate/atp-NAD kinase, domain 2"/>
    <property type="match status" value="1"/>
</dbReference>
<feature type="binding site" evidence="6">
    <location>
        <begin position="70"/>
        <end position="71"/>
    </location>
    <ligand>
        <name>NAD(+)</name>
        <dbReference type="ChEBI" id="CHEBI:57540"/>
    </ligand>
</feature>
<dbReference type="KEGG" id="sfy:GFH48_07715"/>
<name>A0A5Q0L841_9ACTN</name>
<dbReference type="PANTHER" id="PTHR20275:SF0">
    <property type="entry name" value="NAD KINASE"/>
    <property type="match status" value="1"/>
</dbReference>
<dbReference type="EMBL" id="CP045643">
    <property type="protein sequence ID" value="QFZ73163.1"/>
    <property type="molecule type" value="Genomic_DNA"/>
</dbReference>
<organism evidence="8 9">
    <name type="scientific">Streptomyces fagopyri</name>
    <dbReference type="NCBI Taxonomy" id="2662397"/>
    <lineage>
        <taxon>Bacteria</taxon>
        <taxon>Bacillati</taxon>
        <taxon>Actinomycetota</taxon>
        <taxon>Actinomycetes</taxon>
        <taxon>Kitasatosporales</taxon>
        <taxon>Streptomycetaceae</taxon>
        <taxon>Streptomyces</taxon>
    </lineage>
</organism>
<dbReference type="HAMAP" id="MF_00361">
    <property type="entry name" value="NAD_kinase"/>
    <property type="match status" value="1"/>
</dbReference>
<dbReference type="Pfam" id="PF01513">
    <property type="entry name" value="NAD_kinase"/>
    <property type="match status" value="1"/>
</dbReference>
<dbReference type="Pfam" id="PF20143">
    <property type="entry name" value="NAD_kinase_C"/>
    <property type="match status" value="1"/>
</dbReference>
<sequence>MGQIGSIGLILHPRRNPGPVIESVVDWARTNRTEVLGLPDEVGRIACSAVAVSAEALVAKAGLIVSLGGDGTMLRAMRLLSGSATPVLGVNLGRLGFLAEIDVEDLAPALDRIDSGRFTTEARMAVRTRLPDGRDFRAFNDIAVVRVPGHGMAAISISLQGDEFIRYAADALVVATSTGSTAYSFAAGGPILSPRVEAILVVPASAHSSFDRALVLPADEDVTLELLPTTGRLAVEVDGEVVGYLDAGDRITVAACPAAAQVVRLGGTTFYQRARRKLGIRGSIEAGRPHPDDHADFGLHADIPER</sequence>